<evidence type="ECO:0000313" key="8">
    <source>
        <dbReference type="EMBL" id="MBC5671088.1"/>
    </source>
</evidence>
<dbReference type="Gene3D" id="1.10.1740.10">
    <property type="match status" value="1"/>
</dbReference>
<gene>
    <name evidence="8" type="ORF">H8S76_02425</name>
</gene>
<sequence>MKIYENYRYRMLYISKQILNDQGLAEDAVQESFLYLAVNIHTIDTDILSPRTRNFIYLVTRHKSIDLLRKAKRDISISEEKLEYLAGSYKHVEEIILERDVYAHVLRSILDLPLIYRECLELNIVYELSAKKIAMLMGISYETVKKRILRGKALLREKIDAGYR</sequence>
<evidence type="ECO:0000256" key="2">
    <source>
        <dbReference type="ARBA" id="ARBA00023015"/>
    </source>
</evidence>
<proteinExistence type="inferred from homology"/>
<dbReference type="Gene3D" id="1.10.10.10">
    <property type="entry name" value="Winged helix-like DNA-binding domain superfamily/Winged helix DNA-binding domain"/>
    <property type="match status" value="1"/>
</dbReference>
<keyword evidence="3" id="KW-0731">Sigma factor</keyword>
<dbReference type="Pfam" id="PF04542">
    <property type="entry name" value="Sigma70_r2"/>
    <property type="match status" value="1"/>
</dbReference>
<dbReference type="EMBL" id="JACOOU010000001">
    <property type="protein sequence ID" value="MBC5671088.1"/>
    <property type="molecule type" value="Genomic_DNA"/>
</dbReference>
<dbReference type="RefSeq" id="WP_054350550.1">
    <property type="nucleotide sequence ID" value="NZ_JACOOU010000001.1"/>
</dbReference>
<protein>
    <submittedName>
        <fullName evidence="8">RNA polymerase sigma factor</fullName>
    </submittedName>
</protein>
<evidence type="ECO:0000259" key="7">
    <source>
        <dbReference type="Pfam" id="PF08281"/>
    </source>
</evidence>
<dbReference type="SUPFAM" id="SSF88659">
    <property type="entry name" value="Sigma3 and sigma4 domains of RNA polymerase sigma factors"/>
    <property type="match status" value="1"/>
</dbReference>
<dbReference type="InterPro" id="IPR039425">
    <property type="entry name" value="RNA_pol_sigma-70-like"/>
</dbReference>
<dbReference type="PANTHER" id="PTHR43133:SF8">
    <property type="entry name" value="RNA POLYMERASE SIGMA FACTOR HI_1459-RELATED"/>
    <property type="match status" value="1"/>
</dbReference>
<dbReference type="InterPro" id="IPR014284">
    <property type="entry name" value="RNA_pol_sigma-70_dom"/>
</dbReference>
<evidence type="ECO:0000256" key="4">
    <source>
        <dbReference type="ARBA" id="ARBA00023125"/>
    </source>
</evidence>
<feature type="domain" description="RNA polymerase sigma factor 70 region 4 type 2" evidence="7">
    <location>
        <begin position="106"/>
        <end position="155"/>
    </location>
</feature>
<organism evidence="8 9">
    <name type="scientific">Blautia celeris</name>
    <dbReference type="NCBI Taxonomy" id="2763026"/>
    <lineage>
        <taxon>Bacteria</taxon>
        <taxon>Bacillati</taxon>
        <taxon>Bacillota</taxon>
        <taxon>Clostridia</taxon>
        <taxon>Lachnospirales</taxon>
        <taxon>Lachnospiraceae</taxon>
        <taxon>Blautia</taxon>
    </lineage>
</organism>
<keyword evidence="5" id="KW-0804">Transcription</keyword>
<dbReference type="NCBIfam" id="TIGR02937">
    <property type="entry name" value="sigma70-ECF"/>
    <property type="match status" value="1"/>
</dbReference>
<dbReference type="InterPro" id="IPR013325">
    <property type="entry name" value="RNA_pol_sigma_r2"/>
</dbReference>
<dbReference type="InterPro" id="IPR036388">
    <property type="entry name" value="WH-like_DNA-bd_sf"/>
</dbReference>
<dbReference type="PANTHER" id="PTHR43133">
    <property type="entry name" value="RNA POLYMERASE ECF-TYPE SIGMA FACTO"/>
    <property type="match status" value="1"/>
</dbReference>
<keyword evidence="9" id="KW-1185">Reference proteome</keyword>
<evidence type="ECO:0000256" key="5">
    <source>
        <dbReference type="ARBA" id="ARBA00023163"/>
    </source>
</evidence>
<accession>A0ABR7F8G1</accession>
<feature type="domain" description="RNA polymerase sigma-70 region 2" evidence="6">
    <location>
        <begin position="3"/>
        <end position="73"/>
    </location>
</feature>
<evidence type="ECO:0000256" key="1">
    <source>
        <dbReference type="ARBA" id="ARBA00010641"/>
    </source>
</evidence>
<reference evidence="8 9" key="1">
    <citation type="submission" date="2020-08" db="EMBL/GenBank/DDBJ databases">
        <title>Genome public.</title>
        <authorList>
            <person name="Liu C."/>
            <person name="Sun Q."/>
        </authorList>
    </citation>
    <scope>NUCLEOTIDE SEQUENCE [LARGE SCALE GENOMIC DNA]</scope>
    <source>
        <strain evidence="8 9">NSJ-34</strain>
    </source>
</reference>
<keyword evidence="2" id="KW-0805">Transcription regulation</keyword>
<evidence type="ECO:0000259" key="6">
    <source>
        <dbReference type="Pfam" id="PF04542"/>
    </source>
</evidence>
<dbReference type="Proteomes" id="UP000654573">
    <property type="component" value="Unassembled WGS sequence"/>
</dbReference>
<name>A0ABR7F8G1_9FIRM</name>
<comment type="similarity">
    <text evidence="1">Belongs to the sigma-70 factor family. ECF subfamily.</text>
</comment>
<dbReference type="InterPro" id="IPR013324">
    <property type="entry name" value="RNA_pol_sigma_r3/r4-like"/>
</dbReference>
<evidence type="ECO:0000256" key="3">
    <source>
        <dbReference type="ARBA" id="ARBA00023082"/>
    </source>
</evidence>
<dbReference type="InterPro" id="IPR007627">
    <property type="entry name" value="RNA_pol_sigma70_r2"/>
</dbReference>
<dbReference type="Pfam" id="PF08281">
    <property type="entry name" value="Sigma70_r4_2"/>
    <property type="match status" value="1"/>
</dbReference>
<keyword evidence="4" id="KW-0238">DNA-binding</keyword>
<dbReference type="InterPro" id="IPR013249">
    <property type="entry name" value="RNA_pol_sigma70_r4_t2"/>
</dbReference>
<evidence type="ECO:0000313" key="9">
    <source>
        <dbReference type="Proteomes" id="UP000654573"/>
    </source>
</evidence>
<comment type="caution">
    <text evidence="8">The sequence shown here is derived from an EMBL/GenBank/DDBJ whole genome shotgun (WGS) entry which is preliminary data.</text>
</comment>
<dbReference type="SUPFAM" id="SSF88946">
    <property type="entry name" value="Sigma2 domain of RNA polymerase sigma factors"/>
    <property type="match status" value="1"/>
</dbReference>